<dbReference type="Gene3D" id="3.10.50.10">
    <property type="match status" value="1"/>
</dbReference>
<dbReference type="RefSeq" id="WP_054405196.1">
    <property type="nucleotide sequence ID" value="NZ_LIUT01000008.1"/>
</dbReference>
<protein>
    <recommendedName>
        <fullName evidence="2">chitinase</fullName>
        <ecNumber evidence="2">3.2.1.14</ecNumber>
    </recommendedName>
</protein>
<evidence type="ECO:0000256" key="1">
    <source>
        <dbReference type="ARBA" id="ARBA00000822"/>
    </source>
</evidence>
<dbReference type="SUPFAM" id="SSF54556">
    <property type="entry name" value="Chitinase insertion domain"/>
    <property type="match status" value="1"/>
</dbReference>
<dbReference type="AlphaFoldDB" id="A0A0M1N1J1"/>
<evidence type="ECO:0000256" key="2">
    <source>
        <dbReference type="ARBA" id="ARBA00012729"/>
    </source>
</evidence>
<proteinExistence type="inferred from homology"/>
<dbReference type="PANTHER" id="PTHR11177:SF317">
    <property type="entry name" value="CHITINASE 12-RELATED"/>
    <property type="match status" value="1"/>
</dbReference>
<sequence length="387" mass="44450">MKITIYTKCFIVLLLVGMGLYFYQISAAEDRKITAVYVEAWQDYRDMQLSEKGVDIAFIAFAKIAGTNLYFHEDSTTNDQIKENIKQLKAANPNTRMVLAVGGYGADGFSDAALDGNRYLFTESIINLVKELDLDGVDIDWEYPAFHAWNTQKARPEDTKNFTSLMKELREKLYRLPHKNKNYLLTFASGTQDWYFQNVEVKKVEKYVDYINVMTYDLTGKWSDTTGFNSNLYVDSQGKSKHSIDSIISMYLDHDIDSKKLLLGVPAYSYGWKNVKDSKGSKNGLFAPGTPIDIDKVNLHYKQIEKAYLNKNGFKRYYDDQAKAAYLYDGKTFISYEDKEALKEKVAYIQSKNLGGAMVWQYAQDAEDGIVKFLTEHLNERQQATKR</sequence>
<evidence type="ECO:0000256" key="7">
    <source>
        <dbReference type="RuleBase" id="RU004453"/>
    </source>
</evidence>
<comment type="caution">
    <text evidence="9">The sequence shown here is derived from an EMBL/GenBank/DDBJ whole genome shotgun (WGS) entry which is preliminary data.</text>
</comment>
<dbReference type="InterPro" id="IPR001223">
    <property type="entry name" value="Glyco_hydro18_cat"/>
</dbReference>
<comment type="catalytic activity">
    <reaction evidence="1">
        <text>Random endo-hydrolysis of N-acetyl-beta-D-glucosaminide (1-&gt;4)-beta-linkages in chitin and chitodextrins.</text>
        <dbReference type="EC" id="3.2.1.14"/>
    </reaction>
</comment>
<dbReference type="InterPro" id="IPR017853">
    <property type="entry name" value="GH"/>
</dbReference>
<organism evidence="9 10">
    <name type="scientific">Paenibacillus solani</name>
    <dbReference type="NCBI Taxonomy" id="1705565"/>
    <lineage>
        <taxon>Bacteria</taxon>
        <taxon>Bacillati</taxon>
        <taxon>Bacillota</taxon>
        <taxon>Bacilli</taxon>
        <taxon>Bacillales</taxon>
        <taxon>Paenibacillaceae</taxon>
        <taxon>Paenibacillus</taxon>
    </lineage>
</organism>
<keyword evidence="3 6" id="KW-0378">Hydrolase</keyword>
<keyword evidence="5 6" id="KW-0326">Glycosidase</keyword>
<dbReference type="GO" id="GO:0008061">
    <property type="term" value="F:chitin binding"/>
    <property type="evidence" value="ECO:0007669"/>
    <property type="project" value="InterPro"/>
</dbReference>
<evidence type="ECO:0000256" key="3">
    <source>
        <dbReference type="ARBA" id="ARBA00022801"/>
    </source>
</evidence>
<feature type="domain" description="GH18" evidence="8">
    <location>
        <begin position="32"/>
        <end position="381"/>
    </location>
</feature>
<dbReference type="Proteomes" id="UP000036932">
    <property type="component" value="Unassembled WGS sequence"/>
</dbReference>
<dbReference type="PROSITE" id="PS01095">
    <property type="entry name" value="GH18_1"/>
    <property type="match status" value="1"/>
</dbReference>
<dbReference type="InterPro" id="IPR001579">
    <property type="entry name" value="Glyco_hydro_18_chit_AS"/>
</dbReference>
<comment type="similarity">
    <text evidence="7">Belongs to the glycosyl hydrolase 18 family.</text>
</comment>
<dbReference type="Gene3D" id="3.20.20.80">
    <property type="entry name" value="Glycosidases"/>
    <property type="match status" value="1"/>
</dbReference>
<dbReference type="EC" id="3.2.1.14" evidence="2"/>
<evidence type="ECO:0000313" key="9">
    <source>
        <dbReference type="EMBL" id="KOR76032.1"/>
    </source>
</evidence>
<dbReference type="GO" id="GO:0008843">
    <property type="term" value="F:endochitinase activity"/>
    <property type="evidence" value="ECO:0007669"/>
    <property type="project" value="UniProtKB-EC"/>
</dbReference>
<dbReference type="OrthoDB" id="9775889at2"/>
<dbReference type="GO" id="GO:0005975">
    <property type="term" value="P:carbohydrate metabolic process"/>
    <property type="evidence" value="ECO:0007669"/>
    <property type="project" value="InterPro"/>
</dbReference>
<evidence type="ECO:0000313" key="10">
    <source>
        <dbReference type="Proteomes" id="UP000036932"/>
    </source>
</evidence>
<evidence type="ECO:0000256" key="6">
    <source>
        <dbReference type="RuleBase" id="RU000489"/>
    </source>
</evidence>
<dbReference type="InterPro" id="IPR011583">
    <property type="entry name" value="Chitinase_II/V-like_cat"/>
</dbReference>
<reference evidence="10" key="1">
    <citation type="submission" date="2015-08" db="EMBL/GenBank/DDBJ databases">
        <title>Genome sequencing project for genomic taxonomy and phylogenomics of Bacillus-like bacteria.</title>
        <authorList>
            <person name="Liu B."/>
            <person name="Wang J."/>
            <person name="Zhu Y."/>
            <person name="Liu G."/>
            <person name="Chen Q."/>
            <person name="Chen Z."/>
            <person name="Lan J."/>
            <person name="Che J."/>
            <person name="Ge C."/>
            <person name="Shi H."/>
            <person name="Pan Z."/>
            <person name="Liu X."/>
        </authorList>
    </citation>
    <scope>NUCLEOTIDE SEQUENCE [LARGE SCALE GENOMIC DNA]</scope>
    <source>
        <strain evidence="10">FJAT-22460</strain>
    </source>
</reference>
<dbReference type="InterPro" id="IPR050314">
    <property type="entry name" value="Glycosyl_Hydrlase_18"/>
</dbReference>
<dbReference type="PANTHER" id="PTHR11177">
    <property type="entry name" value="CHITINASE"/>
    <property type="match status" value="1"/>
</dbReference>
<dbReference type="SUPFAM" id="SSF51445">
    <property type="entry name" value="(Trans)glycosidases"/>
    <property type="match status" value="1"/>
</dbReference>
<dbReference type="GO" id="GO:0006032">
    <property type="term" value="P:chitin catabolic process"/>
    <property type="evidence" value="ECO:0007669"/>
    <property type="project" value="UniProtKB-KW"/>
</dbReference>
<dbReference type="InterPro" id="IPR029070">
    <property type="entry name" value="Chitinase_insertion_sf"/>
</dbReference>
<evidence type="ECO:0000256" key="5">
    <source>
        <dbReference type="ARBA" id="ARBA00023295"/>
    </source>
</evidence>
<evidence type="ECO:0000256" key="4">
    <source>
        <dbReference type="ARBA" id="ARBA00023024"/>
    </source>
</evidence>
<keyword evidence="10" id="KW-1185">Reference proteome</keyword>
<dbReference type="PATRIC" id="fig|1705565.3.peg.1317"/>
<accession>A0A0M1N1J1</accession>
<dbReference type="SMART" id="SM00636">
    <property type="entry name" value="Glyco_18"/>
    <property type="match status" value="1"/>
</dbReference>
<keyword evidence="4" id="KW-0146">Chitin degradation</keyword>
<keyword evidence="4" id="KW-0119">Carbohydrate metabolism</keyword>
<dbReference type="PROSITE" id="PS51910">
    <property type="entry name" value="GH18_2"/>
    <property type="match status" value="1"/>
</dbReference>
<dbReference type="EMBL" id="LIUT01000008">
    <property type="protein sequence ID" value="KOR76032.1"/>
    <property type="molecule type" value="Genomic_DNA"/>
</dbReference>
<gene>
    <name evidence="9" type="ORF">AM231_25640</name>
</gene>
<dbReference type="Pfam" id="PF00704">
    <property type="entry name" value="Glyco_hydro_18"/>
    <property type="match status" value="1"/>
</dbReference>
<evidence type="ECO:0000259" key="8">
    <source>
        <dbReference type="PROSITE" id="PS51910"/>
    </source>
</evidence>
<keyword evidence="4" id="KW-0624">Polysaccharide degradation</keyword>
<name>A0A0M1N1J1_9BACL</name>